<keyword evidence="1" id="KW-0479">Metal-binding</keyword>
<dbReference type="Pfam" id="PF00459">
    <property type="entry name" value="Inositol_P"/>
    <property type="match status" value="1"/>
</dbReference>
<evidence type="ECO:0000313" key="4">
    <source>
        <dbReference type="EMBL" id="BCT75039.1"/>
    </source>
</evidence>
<dbReference type="SUPFAM" id="SSF56655">
    <property type="entry name" value="Carbohydrate phosphatase"/>
    <property type="match status" value="1"/>
</dbReference>
<dbReference type="EMBL" id="AP024525">
    <property type="protein sequence ID" value="BCT75039.1"/>
    <property type="molecule type" value="Genomic_DNA"/>
</dbReference>
<evidence type="ECO:0000256" key="2">
    <source>
        <dbReference type="ARBA" id="ARBA00022801"/>
    </source>
</evidence>
<dbReference type="InterPro" id="IPR000760">
    <property type="entry name" value="Inositol_monophosphatase-like"/>
</dbReference>
<keyword evidence="3" id="KW-0460">Magnesium</keyword>
<evidence type="ECO:0000256" key="1">
    <source>
        <dbReference type="ARBA" id="ARBA00022723"/>
    </source>
</evidence>
<dbReference type="PRINTS" id="PR00377">
    <property type="entry name" value="IMPHPHTASES"/>
</dbReference>
<dbReference type="Gene3D" id="3.30.540.10">
    <property type="entry name" value="Fructose-1,6-Bisphosphatase, subunit A, domain 1"/>
    <property type="match status" value="1"/>
</dbReference>
<sequence length="279" mass="29107">MAETSDPLRALPDLDPSLSDADLAAELVRHAGALALRMRRDGLDAERKTSVSDIVTAADKAAEAYVVAQLRRCRPDDGVFGEEGTDVPSVSGRTWVIDPVDGTYNFFSGSSYWCSAIALRGRASTSDADPDPLLGAIFQPQEDKLWIGGVDTPATLNGAPLPGPADSALGLLGAATSIQPRWLEQPLSAMPWHAAAVQAASIRILGSGSCDLARVADGEIGAWFQHSCPQWDWLPGKAIVTAAGGTTATVEVNGLTWFAAGGTTAVREIVSALASAQLV</sequence>
<dbReference type="PROSITE" id="PS00629">
    <property type="entry name" value="IMP_1"/>
    <property type="match status" value="1"/>
</dbReference>
<keyword evidence="2" id="KW-0378">Hydrolase</keyword>
<dbReference type="PANTHER" id="PTHR20854:SF4">
    <property type="entry name" value="INOSITOL-1-MONOPHOSPHATASE-RELATED"/>
    <property type="match status" value="1"/>
</dbReference>
<gene>
    <name evidence="4" type="ORF">SCMU_08810</name>
</gene>
<dbReference type="CDD" id="cd01637">
    <property type="entry name" value="IMPase_like"/>
    <property type="match status" value="1"/>
</dbReference>
<protein>
    <submittedName>
        <fullName evidence="4">Fructose-1,6-bisphosphatase</fullName>
    </submittedName>
</protein>
<organism evidence="4 5">
    <name type="scientific">Sinomonas cyclohexanicum</name>
    <name type="common">Corynebacterium cyclohexanicum</name>
    <dbReference type="NCBI Taxonomy" id="322009"/>
    <lineage>
        <taxon>Bacteria</taxon>
        <taxon>Bacillati</taxon>
        <taxon>Actinomycetota</taxon>
        <taxon>Actinomycetes</taxon>
        <taxon>Micrococcales</taxon>
        <taxon>Micrococcaceae</taxon>
        <taxon>Sinomonas</taxon>
    </lineage>
</organism>
<dbReference type="RefSeq" id="WP_229231827.1">
    <property type="nucleotide sequence ID" value="NZ_AP024525.1"/>
</dbReference>
<name>A0ABN6FEQ9_SINCY</name>
<proteinExistence type="predicted"/>
<evidence type="ECO:0000256" key="3">
    <source>
        <dbReference type="ARBA" id="ARBA00022842"/>
    </source>
</evidence>
<accession>A0ABN6FEQ9</accession>
<keyword evidence="5" id="KW-1185">Reference proteome</keyword>
<dbReference type="Gene3D" id="3.40.190.80">
    <property type="match status" value="1"/>
</dbReference>
<reference evidence="4 5" key="1">
    <citation type="journal article" date="2021" name="J. Biosci. Bioeng.">
        <title>Identification and characterization of a chc gene cluster responsible for the aromatization pathway of cyclohexanecarboxylate degradation in Sinomonas cyclohexanicum ATCC 51369.</title>
        <authorList>
            <person name="Yamamoto T."/>
            <person name="Hasegawa Y."/>
            <person name="Lau P.C.K."/>
            <person name="Iwaki H."/>
        </authorList>
    </citation>
    <scope>NUCLEOTIDE SEQUENCE [LARGE SCALE GENOMIC DNA]</scope>
    <source>
        <strain evidence="4 5">ATCC 51369</strain>
    </source>
</reference>
<dbReference type="Proteomes" id="UP001319861">
    <property type="component" value="Chromosome"/>
</dbReference>
<dbReference type="InterPro" id="IPR020583">
    <property type="entry name" value="Inositol_monoP_metal-BS"/>
</dbReference>
<dbReference type="PANTHER" id="PTHR20854">
    <property type="entry name" value="INOSITOL MONOPHOSPHATASE"/>
    <property type="match status" value="1"/>
</dbReference>
<evidence type="ECO:0000313" key="5">
    <source>
        <dbReference type="Proteomes" id="UP001319861"/>
    </source>
</evidence>